<dbReference type="OrthoDB" id="1382807at2"/>
<proteinExistence type="predicted"/>
<reference evidence="2" key="1">
    <citation type="submission" date="2016-10" db="EMBL/GenBank/DDBJ databases">
        <authorList>
            <person name="Varghese N."/>
            <person name="Submissions S."/>
        </authorList>
    </citation>
    <scope>NUCLEOTIDE SEQUENCE [LARGE SCALE GENOMIC DNA]</scope>
    <source>
        <strain evidence="2">DSM 16471</strain>
    </source>
</reference>
<dbReference type="Proteomes" id="UP000198990">
    <property type="component" value="Unassembled WGS sequence"/>
</dbReference>
<dbReference type="EMBL" id="FNZN01000001">
    <property type="protein sequence ID" value="SEK53604.1"/>
    <property type="molecule type" value="Genomic_DNA"/>
</dbReference>
<protein>
    <recommendedName>
        <fullName evidence="3">CHAT domain-containing protein</fullName>
    </recommendedName>
</protein>
<sequence>MQKPPVSDRILTVLHQDYAKPFSKKFDLKRTAKEFGEDVTEKEEEVLKFIAICNQYNIEIQKNIVDAFTRLNLTKIETIDFCHRAINKHLIEIKPKILSQYIKENDASTVGNIEFSKFKQENGSEINIQQIIEIGGDILGFLISLINDWKFSKNLFAPSINPSDDEFGKYFSYIWFNTNVLLNLESSYEILLFENGDFESNPNFDEFKITTNLKLIKLLTQAADIRTHSNLNETSYYLSGIYNKVHKDKIGAKSLSIKNGFLNITKGTVKESSIKLSADANVFIRFYHFQEEKIKHFNGLTLMDINEVLILIVGFINLISEKLSTNGTLSIYDTPSRINEKDLIEFLIECTDYERETLEKIISAITSNDKKPYLWRKPFYKIDKTLYFCLVTLNAPNYSLLVEELIYSAGYSIRDSENLLKRFIEKELKLERIKYSFSKVDLSTIVSDSIDLTNNLLYELKDYYILIEPICYNHPIESEEIDDVIKLIGDRAYDLAGKTAFLNSRINDKGIIPIMISNHNALSSLRINNITTFDFHLFKNYFFTGEFRNVQIAINKNKKIEKEISRIEYYSDENEFNSNFINFLTSPIPIVSIFQKMVWKEIQVTPDDINIKITIDTIDQIESSHDIYNRLRVLDNALNNKYYYDHDKRKNELYDDSIAYSLNNILMSIAYGDYELSKSKIELYTIIKKAKIEGFSHMIYALTNAFSKVSYTKIKKDKSFKFVEFEFDEIFPLLDKIFKKRHNEIRLFDFTIEENLFTKIEEKKLISSALNVLSILGPKSLADGDFETMFMQISIVKAFKKKYALDYEFYSVCYNMVDSLNFNGKFQRARNFSEEILVISKEEKKHHYGWGILFKCFTYQKNNFEAVIYGALYYTALIRFANFKYSIITDSLYNALKFFREFHLPKMMDSVNEILDEIKLKKYDEQKFKLSYFLGRFQNLRANTDIIDESLNYLQNNLPQIISFKEKGILPWLNYLYNIKRYKDLGEKEFDKPIENTIKSLESEVKSDSYKSIKQRHFGNIKENKRGLISLLKSVFETNTSNDFEFEIKHLELPVKLLLTEAVKQNDIESILLSGLVINDNTLTYDDKYFEYNTITRATIDVNTEIKQRLENYYDFIIENLKLKHNQVFIWVFSHDKTLYSIVITHDNKVMLKELSNWDYSKMRKWIKHKENFFFDSKKYFDLGEQESEYQNTLDTLSFFDLELEVDYDEILFSSSLDLTQFPSNLIINNKDFISSNVPVTNIISVEWFIKNGNEYCLPSNFSSTAWIPIEDGDIPINSSFSKLKPILDNNGTKIIESRNLSHYIDTDVNIFLAHGEIGFNNFRAIYTNHSSESAVLDVDSLFGKGEIAILFICNSGLTNEDIFANSVTSLCYDILKLGYKAVIAPFWRLEITIPSYWLNVFFSNFKEGYKLSAAVHMANAELAKYKEEISNAFFVPEGRLAMHLYGNPNLTVKKV</sequence>
<evidence type="ECO:0000313" key="1">
    <source>
        <dbReference type="EMBL" id="SEK53604.1"/>
    </source>
</evidence>
<evidence type="ECO:0000313" key="2">
    <source>
        <dbReference type="Proteomes" id="UP000198990"/>
    </source>
</evidence>
<dbReference type="RefSeq" id="WP_091619773.1">
    <property type="nucleotide sequence ID" value="NZ_FNZN01000001.1"/>
</dbReference>
<keyword evidence="2" id="KW-1185">Reference proteome</keyword>
<evidence type="ECO:0008006" key="3">
    <source>
        <dbReference type="Google" id="ProtNLM"/>
    </source>
</evidence>
<name>A0A1H7HTX6_9FLAO</name>
<accession>A0A1H7HTX6</accession>
<gene>
    <name evidence="1" type="ORF">SAMN04488008_101663</name>
</gene>
<organism evidence="1 2">
    <name type="scientific">Maribacter orientalis</name>
    <dbReference type="NCBI Taxonomy" id="228957"/>
    <lineage>
        <taxon>Bacteria</taxon>
        <taxon>Pseudomonadati</taxon>
        <taxon>Bacteroidota</taxon>
        <taxon>Flavobacteriia</taxon>
        <taxon>Flavobacteriales</taxon>
        <taxon>Flavobacteriaceae</taxon>
        <taxon>Maribacter</taxon>
    </lineage>
</organism>